<reference evidence="2 3" key="1">
    <citation type="submission" date="2023-06" db="EMBL/GenBank/DDBJ databases">
        <title>Marinobacter azerbaijanicus a moderately halophilic, isolated from Urmia Lake in Azerbaijan region of Iran.</title>
        <authorList>
            <person name="Sanchez-Porro C."/>
            <person name="Aghdam E.M."/>
            <person name="Saheb S.M."/>
            <person name="Tarhriz V."/>
            <person name="Kazemi E."/>
            <person name="Ammozegar M.A."/>
            <person name="Ventosa A."/>
            <person name="Hejazi M.S."/>
        </authorList>
    </citation>
    <scope>NUCLEOTIDE SEQUENCE [LARGE SCALE GENOMIC DNA]</scope>
    <source>
        <strain evidence="2 3">TBZ242</strain>
    </source>
</reference>
<sequence length="304" mass="33565">MSSAEDLPTLEQDDQLAEPLRRVAYEAGMMLGLEATRDEQAYHRRRLTRHQYWLHGFGTLAGMRVSMNPETHENSSDHLEDLQLRVGPGVGIDGLGREVMVHESHCIRLAQWLAAQPEGKLLEGFDSDAGELWLKVTVRHKDCPIARQPVLTRKLNAGTDAVQPSRTADSVHLELIPELPPGSPEEGFTPWASHNPVDDDMPSLSADEQQTLNDLEDSNPEAGRQLALHARLLHALESNGLSTHNLAHELEDGARLLLARIRIETSDPSGTVLNPGLIHINNLVRPFLATASQLAWLARHNGNG</sequence>
<protein>
    <submittedName>
        <fullName evidence="2">Uncharacterized protein</fullName>
    </submittedName>
</protein>
<comment type="caution">
    <text evidence="2">The sequence shown here is derived from an EMBL/GenBank/DDBJ whole genome shotgun (WGS) entry which is preliminary data.</text>
</comment>
<keyword evidence="3" id="KW-1185">Reference proteome</keyword>
<feature type="region of interest" description="Disordered" evidence="1">
    <location>
        <begin position="178"/>
        <end position="209"/>
    </location>
</feature>
<accession>A0ABT7IH92</accession>
<dbReference type="EMBL" id="JASSVS010000014">
    <property type="protein sequence ID" value="MDL0433534.1"/>
    <property type="molecule type" value="Genomic_DNA"/>
</dbReference>
<proteinExistence type="predicted"/>
<dbReference type="Proteomes" id="UP001227964">
    <property type="component" value="Unassembled WGS sequence"/>
</dbReference>
<gene>
    <name evidence="2" type="ORF">QPM17_20525</name>
</gene>
<name>A0ABT7IH92_9GAMM</name>
<evidence type="ECO:0000313" key="2">
    <source>
        <dbReference type="EMBL" id="MDL0433534.1"/>
    </source>
</evidence>
<dbReference type="RefSeq" id="WP_285393417.1">
    <property type="nucleotide sequence ID" value="NZ_JASSVS010000014.1"/>
</dbReference>
<evidence type="ECO:0000256" key="1">
    <source>
        <dbReference type="SAM" id="MobiDB-lite"/>
    </source>
</evidence>
<organism evidence="2 3">
    <name type="scientific">Marinobacter azerbaijanicus</name>
    <dbReference type="NCBI Taxonomy" id="3050455"/>
    <lineage>
        <taxon>Bacteria</taxon>
        <taxon>Pseudomonadati</taxon>
        <taxon>Pseudomonadota</taxon>
        <taxon>Gammaproteobacteria</taxon>
        <taxon>Pseudomonadales</taxon>
        <taxon>Marinobacteraceae</taxon>
        <taxon>Marinobacter</taxon>
    </lineage>
</organism>
<evidence type="ECO:0000313" key="3">
    <source>
        <dbReference type="Proteomes" id="UP001227964"/>
    </source>
</evidence>